<dbReference type="InterPro" id="IPR027854">
    <property type="entry name" value="STMP1"/>
</dbReference>
<accession>A0AAV7JSZ4</accession>
<evidence type="ECO:0000256" key="1">
    <source>
        <dbReference type="SAM" id="Phobius"/>
    </source>
</evidence>
<keyword evidence="3" id="KW-1185">Reference proteome</keyword>
<protein>
    <submittedName>
        <fullName evidence="2">Uncharacterized protein</fullName>
    </submittedName>
</protein>
<evidence type="ECO:0000313" key="3">
    <source>
        <dbReference type="Proteomes" id="UP001165289"/>
    </source>
</evidence>
<keyword evidence="1" id="KW-1133">Transmembrane helix</keyword>
<comment type="caution">
    <text evidence="2">The sequence shown here is derived from an EMBL/GenBank/DDBJ whole genome shotgun (WGS) entry which is preliminary data.</text>
</comment>
<sequence length="103" mass="11602">MSSFQHFISILYSALHLWEILSQCKKRTRTEYMSSSVKLFSIGIGLLSGTVFGIYLSQNYEVPKVLNIVKVFSQEAGKAIENIDKVEEIADKLKASDSDKPNK</sequence>
<dbReference type="AlphaFoldDB" id="A0AAV7JSZ4"/>
<evidence type="ECO:0000313" key="2">
    <source>
        <dbReference type="EMBL" id="KAI6651485.1"/>
    </source>
</evidence>
<gene>
    <name evidence="2" type="ORF">LOD99_5093</name>
</gene>
<keyword evidence="1" id="KW-0812">Transmembrane</keyword>
<feature type="transmembrane region" description="Helical" evidence="1">
    <location>
        <begin position="36"/>
        <end position="56"/>
    </location>
</feature>
<name>A0AAV7JSZ4_9METZ</name>
<dbReference type="EMBL" id="JAKMXF010000303">
    <property type="protein sequence ID" value="KAI6651485.1"/>
    <property type="molecule type" value="Genomic_DNA"/>
</dbReference>
<keyword evidence="1" id="KW-0472">Membrane</keyword>
<dbReference type="Pfam" id="PF15054">
    <property type="entry name" value="DUF4535"/>
    <property type="match status" value="1"/>
</dbReference>
<dbReference type="Proteomes" id="UP001165289">
    <property type="component" value="Unassembled WGS sequence"/>
</dbReference>
<organism evidence="2 3">
    <name type="scientific">Oopsacas minuta</name>
    <dbReference type="NCBI Taxonomy" id="111878"/>
    <lineage>
        <taxon>Eukaryota</taxon>
        <taxon>Metazoa</taxon>
        <taxon>Porifera</taxon>
        <taxon>Hexactinellida</taxon>
        <taxon>Hexasterophora</taxon>
        <taxon>Lyssacinosida</taxon>
        <taxon>Leucopsacidae</taxon>
        <taxon>Oopsacas</taxon>
    </lineage>
</organism>
<reference evidence="2 3" key="1">
    <citation type="journal article" date="2023" name="BMC Biol.">
        <title>The compact genome of the sponge Oopsacas minuta (Hexactinellida) is lacking key metazoan core genes.</title>
        <authorList>
            <person name="Santini S."/>
            <person name="Schenkelaars Q."/>
            <person name="Jourda C."/>
            <person name="Duchesne M."/>
            <person name="Belahbib H."/>
            <person name="Rocher C."/>
            <person name="Selva M."/>
            <person name="Riesgo A."/>
            <person name="Vervoort M."/>
            <person name="Leys S.P."/>
            <person name="Kodjabachian L."/>
            <person name="Le Bivic A."/>
            <person name="Borchiellini C."/>
            <person name="Claverie J.M."/>
            <person name="Renard E."/>
        </authorList>
    </citation>
    <scope>NUCLEOTIDE SEQUENCE [LARGE SCALE GENOMIC DNA]</scope>
    <source>
        <strain evidence="2">SPO-2</strain>
    </source>
</reference>
<proteinExistence type="predicted"/>